<reference evidence="3" key="1">
    <citation type="journal article" date="2019" name="Int. J. Syst. Evol. Microbiol.">
        <title>The Global Catalogue of Microorganisms (GCM) 10K type strain sequencing project: providing services to taxonomists for standard genome sequencing and annotation.</title>
        <authorList>
            <consortium name="The Broad Institute Genomics Platform"/>
            <consortium name="The Broad Institute Genome Sequencing Center for Infectious Disease"/>
            <person name="Wu L."/>
            <person name="Ma J."/>
        </authorList>
    </citation>
    <scope>NUCLEOTIDE SEQUENCE [LARGE SCALE GENOMIC DNA]</scope>
    <source>
        <strain evidence="3">NBRC 106593</strain>
    </source>
</reference>
<protein>
    <recommendedName>
        <fullName evidence="1">D-inositol 3-phosphate glycosyltransferase</fullName>
    </recommendedName>
</protein>
<sequence length="813" mass="88200">MRILVYPHDLEIGGSQLNAIELATAVRDLGHEVVVYGQRGALNPRIEELGLEFIESPRPSLRPTPQIAAHLRTVVTQREIDIVHGYEWPPILEAQMAVTGTSAVAVGTVMSMSVAPFIPRGLRLVVGTRQIAAYERWAGRSAVHSIEPPVDLGHNGIGHEGDPAEFRRQFDIPAGLHLVVVGRLAEDLKLEGLLTAIERTPLLAPDAVLVIVGDGPARDRVERAAEAANERAGRRAVVLTGEVDDPRPAYALADISLGMGGSALRAMSYGAPLVVQGEKGFWETLTPSSVGQFLWGGWYGVGAGAHEGAARFDAAVQPLVYDAALREQLGAFAMSTVKQRYSLSSAATKLRDVYAAALSERAELKLGTMASARVFAGAPLRWARFLRDKIPYAQAEAREDFNARPVGYEAGTSPANRPLVYLAGSRYDDVEGTDRRMVAAQASAREVLWVDPPRPITDILRDPTLRPRLRTPLVRETASVSRLYTWGPPFLTRRGVRRITAELHARSVNRAATQINPLVPPIAVVAGWLTETSRLRAFPRALYLTDDLGSGGDLLGTDETYLTANMRRQVAASDEIFAVSEELRERVANWGRGSVLLPNGAAPEVAALLMTRAYQSRLSGPLVGLVGTINDRLDVQLVLDLARTGVSLLIVGPRREQTAETREALDELVAMPNVEYVGRVAYAELPAYLASIRVGITPYLDTSFNRASSPLKTLEYLAAGRPVVSTDLPASRRLNTELVAVADDAEEFVRLVHDQLSRPLLPEVAEACRAVAGAHSWHSRAAAMNAVLDGTSRSLIKQPKRILHDALTTETIS</sequence>
<comment type="caution">
    <text evidence="2">The sequence shown here is derived from an EMBL/GenBank/DDBJ whole genome shotgun (WGS) entry which is preliminary data.</text>
</comment>
<dbReference type="RefSeq" id="WP_377823231.1">
    <property type="nucleotide sequence ID" value="NZ_JBHSWJ010000002.1"/>
</dbReference>
<dbReference type="SUPFAM" id="SSF53756">
    <property type="entry name" value="UDP-Glycosyltransferase/glycogen phosphorylase"/>
    <property type="match status" value="2"/>
</dbReference>
<name>A0ABW2AVG0_9MICO</name>
<dbReference type="EMBL" id="JBHSWJ010000002">
    <property type="protein sequence ID" value="MFC6714664.1"/>
    <property type="molecule type" value="Genomic_DNA"/>
</dbReference>
<evidence type="ECO:0000256" key="1">
    <source>
        <dbReference type="ARBA" id="ARBA00021292"/>
    </source>
</evidence>
<organism evidence="2 3">
    <name type="scientific">Branchiibius cervicis</name>
    <dbReference type="NCBI Taxonomy" id="908252"/>
    <lineage>
        <taxon>Bacteria</taxon>
        <taxon>Bacillati</taxon>
        <taxon>Actinomycetota</taxon>
        <taxon>Actinomycetes</taxon>
        <taxon>Micrococcales</taxon>
        <taxon>Dermacoccaceae</taxon>
        <taxon>Branchiibius</taxon>
    </lineage>
</organism>
<keyword evidence="3" id="KW-1185">Reference proteome</keyword>
<dbReference type="Pfam" id="PF13692">
    <property type="entry name" value="Glyco_trans_1_4"/>
    <property type="match status" value="2"/>
</dbReference>
<dbReference type="Gene3D" id="3.40.50.2000">
    <property type="entry name" value="Glycogen Phosphorylase B"/>
    <property type="match status" value="3"/>
</dbReference>
<dbReference type="CDD" id="cd03801">
    <property type="entry name" value="GT4_PimA-like"/>
    <property type="match status" value="1"/>
</dbReference>
<gene>
    <name evidence="2" type="ORF">ACFQBT_12885</name>
</gene>
<dbReference type="InterPro" id="IPR050194">
    <property type="entry name" value="Glycosyltransferase_grp1"/>
</dbReference>
<dbReference type="PANTHER" id="PTHR45947">
    <property type="entry name" value="SULFOQUINOVOSYL TRANSFERASE SQD2"/>
    <property type="match status" value="1"/>
</dbReference>
<accession>A0ABW2AVG0</accession>
<dbReference type="Proteomes" id="UP001596356">
    <property type="component" value="Unassembled WGS sequence"/>
</dbReference>
<evidence type="ECO:0000313" key="3">
    <source>
        <dbReference type="Proteomes" id="UP001596356"/>
    </source>
</evidence>
<proteinExistence type="predicted"/>
<evidence type="ECO:0000313" key="2">
    <source>
        <dbReference type="EMBL" id="MFC6714664.1"/>
    </source>
</evidence>
<dbReference type="PANTHER" id="PTHR45947:SF3">
    <property type="entry name" value="SULFOQUINOVOSYL TRANSFERASE SQD2"/>
    <property type="match status" value="1"/>
</dbReference>